<evidence type="ECO:0000256" key="1">
    <source>
        <dbReference type="ARBA" id="ARBA00009242"/>
    </source>
</evidence>
<feature type="domain" description="Allantoicase" evidence="3">
    <location>
        <begin position="14"/>
        <end position="163"/>
    </location>
</feature>
<dbReference type="InterPro" id="IPR015908">
    <property type="entry name" value="Allantoicase_dom"/>
</dbReference>
<keyword evidence="2" id="KW-0659">Purine metabolism</keyword>
<gene>
    <name evidence="4" type="ORF">FKG94_01345</name>
</gene>
<accession>A0A545U9S3</accession>
<dbReference type="InterPro" id="IPR005164">
    <property type="entry name" value="Allantoicase"/>
</dbReference>
<name>A0A545U9S3_9GAMM</name>
<dbReference type="SUPFAM" id="SSF49785">
    <property type="entry name" value="Galactose-binding domain-like"/>
    <property type="match status" value="2"/>
</dbReference>
<dbReference type="InterPro" id="IPR008979">
    <property type="entry name" value="Galactose-bd-like_sf"/>
</dbReference>
<dbReference type="Proteomes" id="UP000319732">
    <property type="component" value="Unassembled WGS sequence"/>
</dbReference>
<evidence type="ECO:0000313" key="5">
    <source>
        <dbReference type="Proteomes" id="UP000319732"/>
    </source>
</evidence>
<dbReference type="GO" id="GO:0000256">
    <property type="term" value="P:allantoin catabolic process"/>
    <property type="evidence" value="ECO:0007669"/>
    <property type="project" value="InterPro"/>
</dbReference>
<keyword evidence="5" id="KW-1185">Reference proteome</keyword>
<dbReference type="PANTHER" id="PTHR12045:SF3">
    <property type="entry name" value="INACTIVE ALLANTOICASE-RELATED"/>
    <property type="match status" value="1"/>
</dbReference>
<evidence type="ECO:0000259" key="3">
    <source>
        <dbReference type="Pfam" id="PF03561"/>
    </source>
</evidence>
<evidence type="ECO:0000313" key="4">
    <source>
        <dbReference type="EMBL" id="TQV86225.1"/>
    </source>
</evidence>
<comment type="similarity">
    <text evidence="1">Belongs to the allantoicase family.</text>
</comment>
<dbReference type="Pfam" id="PF03561">
    <property type="entry name" value="Allantoicase"/>
    <property type="match status" value="2"/>
</dbReference>
<dbReference type="Gene3D" id="2.60.120.260">
    <property type="entry name" value="Galactose-binding domain-like"/>
    <property type="match status" value="2"/>
</dbReference>
<comment type="caution">
    <text evidence="4">The sequence shown here is derived from an EMBL/GenBank/DDBJ whole genome shotgun (WGS) entry which is preliminary data.</text>
</comment>
<reference evidence="4 5" key="1">
    <citation type="submission" date="2019-06" db="EMBL/GenBank/DDBJ databases">
        <title>Whole genome sequence for Cellvibrionaceae sp. R142.</title>
        <authorList>
            <person name="Wang G."/>
        </authorList>
    </citation>
    <scope>NUCLEOTIDE SEQUENCE [LARGE SCALE GENOMIC DNA]</scope>
    <source>
        <strain evidence="4 5">R142</strain>
    </source>
</reference>
<proteinExistence type="inferred from homology"/>
<evidence type="ECO:0000256" key="2">
    <source>
        <dbReference type="ARBA" id="ARBA00022631"/>
    </source>
</evidence>
<dbReference type="PANTHER" id="PTHR12045">
    <property type="entry name" value="ALLANTOICASE"/>
    <property type="match status" value="1"/>
</dbReference>
<dbReference type="GO" id="GO:0004037">
    <property type="term" value="F:allantoicase activity"/>
    <property type="evidence" value="ECO:0007669"/>
    <property type="project" value="InterPro"/>
</dbReference>
<organism evidence="4 5">
    <name type="scientific">Exilibacterium tricleocarpae</name>
    <dbReference type="NCBI Taxonomy" id="2591008"/>
    <lineage>
        <taxon>Bacteria</taxon>
        <taxon>Pseudomonadati</taxon>
        <taxon>Pseudomonadota</taxon>
        <taxon>Gammaproteobacteria</taxon>
        <taxon>Cellvibrionales</taxon>
        <taxon>Cellvibrionaceae</taxon>
        <taxon>Exilibacterium</taxon>
    </lineage>
</organism>
<feature type="domain" description="Allantoicase" evidence="3">
    <location>
        <begin position="178"/>
        <end position="362"/>
    </location>
</feature>
<dbReference type="RefSeq" id="WP_142902378.1">
    <property type="nucleotide sequence ID" value="NZ_ML660087.1"/>
</dbReference>
<dbReference type="OrthoDB" id="2078334at2"/>
<dbReference type="GO" id="GO:0006144">
    <property type="term" value="P:purine nucleobase metabolic process"/>
    <property type="evidence" value="ECO:0007669"/>
    <property type="project" value="UniProtKB-KW"/>
</dbReference>
<dbReference type="EMBL" id="VHSG01000002">
    <property type="protein sequence ID" value="TQV86225.1"/>
    <property type="molecule type" value="Genomic_DNA"/>
</dbReference>
<dbReference type="AlphaFoldDB" id="A0A545U9S3"/>
<sequence length="366" mass="41369">MTQPTEAALPAFLIAYSDSSFTNPHDVVRPDEPKDRRGDFTHMGAKYWGLETARHRATEVLAAEQALVYDHNAHHWFQVGLQRRALVERITLSTRWYTGNQVRAVSVRLTDRLSGAGVEVLTREPLAPDREHEFVITATPATECEVFCFSEGGIARINLFGSITAQQPAHWANLLENARISHISNAHFGTPAAAVRGRRTQQHMVGWESARTGFGERALFHLRKPARVAEIIVDTYLHRLNAPLTCHVYGAAVTDEEQIPALMTAAPRWKLVFDCGHEVVPEDFQIYMLAQDYLREPVSECERFQIKLHLEKGSLWQSLLPFAPLRPDTFHRFDQLRVNDAVTHILYMHYPNGGIHGLQVGGVEQD</sequence>
<protein>
    <recommendedName>
        <fullName evidence="3">Allantoicase domain-containing protein</fullName>
    </recommendedName>
</protein>